<keyword evidence="2" id="KW-1185">Reference proteome</keyword>
<comment type="caution">
    <text evidence="1">The sequence shown here is derived from an EMBL/GenBank/DDBJ whole genome shotgun (WGS) entry which is preliminary data.</text>
</comment>
<evidence type="ECO:0000313" key="1">
    <source>
        <dbReference type="EMBL" id="MDC8784698.1"/>
    </source>
</evidence>
<evidence type="ECO:0000313" key="2">
    <source>
        <dbReference type="Proteomes" id="UP001219862"/>
    </source>
</evidence>
<dbReference type="EMBL" id="JAQQXS010000004">
    <property type="protein sequence ID" value="MDC8784698.1"/>
    <property type="molecule type" value="Genomic_DNA"/>
</dbReference>
<dbReference type="InterPro" id="IPR014991">
    <property type="entry name" value="DUF1840"/>
</dbReference>
<proteinExistence type="predicted"/>
<name>A0ABT5KP46_9BURK</name>
<reference evidence="1 2" key="1">
    <citation type="submission" date="2022-10" db="EMBL/GenBank/DDBJ databases">
        <title>paucibacter sp. hw8 Genome sequencing.</title>
        <authorList>
            <person name="Park S."/>
        </authorList>
    </citation>
    <scope>NUCLEOTIDE SEQUENCE [LARGE SCALE GENOMIC DNA]</scope>
    <source>
        <strain evidence="2">hw8</strain>
    </source>
</reference>
<sequence length="107" mass="11269">MLYKFKSKAGADVIMLGPQGDQVLRLIGKTPAPQGIVAVAEQAAAIAALAQAVDADEAQFAAAVAEAVAAGEPPPRRAEVSLKQRAWPFLELLRYSLKADNDVVWGV</sequence>
<dbReference type="RefSeq" id="WP_273595818.1">
    <property type="nucleotide sequence ID" value="NZ_JAQQXS010000004.1"/>
</dbReference>
<organism evidence="1 2">
    <name type="scientific">Roseateles koreensis</name>
    <dbReference type="NCBI Taxonomy" id="2987526"/>
    <lineage>
        <taxon>Bacteria</taxon>
        <taxon>Pseudomonadati</taxon>
        <taxon>Pseudomonadota</taxon>
        <taxon>Betaproteobacteria</taxon>
        <taxon>Burkholderiales</taxon>
        <taxon>Sphaerotilaceae</taxon>
        <taxon>Roseateles</taxon>
    </lineage>
</organism>
<gene>
    <name evidence="1" type="ORF">PRZ01_05790</name>
</gene>
<dbReference type="Proteomes" id="UP001219862">
    <property type="component" value="Unassembled WGS sequence"/>
</dbReference>
<dbReference type="Pfam" id="PF08895">
    <property type="entry name" value="DUF1840"/>
    <property type="match status" value="1"/>
</dbReference>
<accession>A0ABT5KP46</accession>
<protein>
    <submittedName>
        <fullName evidence="1">DUF1840 domain-containing protein</fullName>
    </submittedName>
</protein>